<name>A0A2T6AZ25_9RHOB</name>
<reference evidence="1 2" key="1">
    <citation type="submission" date="2018-04" db="EMBL/GenBank/DDBJ databases">
        <title>Genomic Encyclopedia of Archaeal and Bacterial Type Strains, Phase II (KMG-II): from individual species to whole genera.</title>
        <authorList>
            <person name="Goeker M."/>
        </authorList>
    </citation>
    <scope>NUCLEOTIDE SEQUENCE [LARGE SCALE GENOMIC DNA]</scope>
    <source>
        <strain evidence="1 2">DSM 21823</strain>
    </source>
</reference>
<dbReference type="RefSeq" id="WP_108129331.1">
    <property type="nucleotide sequence ID" value="NZ_QBKP01000008.1"/>
</dbReference>
<organism evidence="1 2">
    <name type="scientific">Gemmobacter caeni</name>
    <dbReference type="NCBI Taxonomy" id="589035"/>
    <lineage>
        <taxon>Bacteria</taxon>
        <taxon>Pseudomonadati</taxon>
        <taxon>Pseudomonadota</taxon>
        <taxon>Alphaproteobacteria</taxon>
        <taxon>Rhodobacterales</taxon>
        <taxon>Paracoccaceae</taxon>
        <taxon>Gemmobacter</taxon>
    </lineage>
</organism>
<evidence type="ECO:0000313" key="1">
    <source>
        <dbReference type="EMBL" id="PTX49061.1"/>
    </source>
</evidence>
<protein>
    <submittedName>
        <fullName evidence="1">Uncharacterized protein</fullName>
    </submittedName>
</protein>
<dbReference type="EMBL" id="QBKP01000008">
    <property type="protein sequence ID" value="PTX49061.1"/>
    <property type="molecule type" value="Genomic_DNA"/>
</dbReference>
<gene>
    <name evidence="1" type="ORF">C8N34_108171</name>
</gene>
<proteinExistence type="predicted"/>
<evidence type="ECO:0000313" key="2">
    <source>
        <dbReference type="Proteomes" id="UP000244224"/>
    </source>
</evidence>
<comment type="caution">
    <text evidence="1">The sequence shown here is derived from an EMBL/GenBank/DDBJ whole genome shotgun (WGS) entry which is preliminary data.</text>
</comment>
<dbReference type="AlphaFoldDB" id="A0A2T6AZ25"/>
<keyword evidence="2" id="KW-1185">Reference proteome</keyword>
<accession>A0A2T6AZ25</accession>
<dbReference type="Proteomes" id="UP000244224">
    <property type="component" value="Unassembled WGS sequence"/>
</dbReference>
<dbReference type="OrthoDB" id="6986040at2"/>
<sequence>MSVFLPVVPNWRFPVRDTYEFRTEILSSRDGTESRSALREHPRRKIEFTALLDGSRNRDMAMAMAAGRDGRFEIADYTAEPAFITAVAATATTLTLLSDGPPWLDGALSEVAIVSSRTARKVTVAGIAGNTITLDGQIGVAIPDGAAIYPVLDVIQSQSLTVSVYTTRLTSVDMAFDVTPGTSLDDSSDSDILSAGAFYGRYVLLKKPNYMRSPRLNFEMTFERVDFERGIVNTYAPVPFTRRSLSAEYVGFDRPGVRELLDLFLRNKGKLGEIYVPTWGDDFPPVIGITGTTLTVAGRTFYDAYATDEAHTAFLLKKSNGDMVPFEIQSMSLSSGNTVLTLDRTVGLSPVEVSSVSWMHVCRFANDALVIDWETNTIASVVLPFISLKNMPVENLYGSNWILATGYWRDLGQWEDTATWKDFP</sequence>